<reference evidence="2 3" key="1">
    <citation type="submission" date="2023-10" db="EMBL/GenBank/DDBJ databases">
        <title>Genomes of two closely related lineages of the louse Polyplax serrata with different host specificities.</title>
        <authorList>
            <person name="Martinu J."/>
            <person name="Tarabai H."/>
            <person name="Stefka J."/>
            <person name="Hypsa V."/>
        </authorList>
    </citation>
    <scope>NUCLEOTIDE SEQUENCE [LARGE SCALE GENOMIC DNA]</scope>
    <source>
        <strain evidence="2">HR10_N</strain>
    </source>
</reference>
<gene>
    <name evidence="2" type="ORF">RUM43_014982</name>
</gene>
<protein>
    <submittedName>
        <fullName evidence="2">Uncharacterized protein</fullName>
    </submittedName>
</protein>
<evidence type="ECO:0000313" key="2">
    <source>
        <dbReference type="EMBL" id="KAK6616841.1"/>
    </source>
</evidence>
<name>A0AAN8NUP2_POLSC</name>
<dbReference type="EMBL" id="JAWJWE010000047">
    <property type="protein sequence ID" value="KAK6616841.1"/>
    <property type="molecule type" value="Genomic_DNA"/>
</dbReference>
<accession>A0AAN8NUP2</accession>
<proteinExistence type="predicted"/>
<comment type="caution">
    <text evidence="2">The sequence shown here is derived from an EMBL/GenBank/DDBJ whole genome shotgun (WGS) entry which is preliminary data.</text>
</comment>
<feature type="region of interest" description="Disordered" evidence="1">
    <location>
        <begin position="404"/>
        <end position="424"/>
    </location>
</feature>
<feature type="compositionally biased region" description="Basic and acidic residues" evidence="1">
    <location>
        <begin position="406"/>
        <end position="422"/>
    </location>
</feature>
<sequence length="602" mass="68783">MPWFESLFPCRRRQLMDTAYANIGLDANTTWRDAPGDGFQKCSDKLWVKLNYLKEKKHHQVGEKGKVVTVRDVIPQSKLARYGHYLYDNTREMMYNREKPFQFLEEQTKSRGEDAAEPWMSMDVEQEFRRLTKNCSQPYDLYYGFKPIDCVEVEESIQQKYPVLAKKCQPHAIDSEETLETICLPNPFYRIDDLNQLELQMRITSTKHIWENPIRNLMYFLNTQKYIHQLRRAPFSEVEFAAERNCNSGNQTAAFPSCSSTCRSPPSQASIAFPYRLIESCGDVNGRQNSARTSARVSQYCENNEILPVMKKRSSAEGHDFTNLTLLTRQYFKRLLPSDGEGLIRVLRPINHRDISAAENSAVQVPDTVLKWLQTGYPSRAKEFSAIQNLSDELRNVRYTLQGSNSRDRKYSDDTFSGKRFESSPGANLDRLTYRGENLSASISSSSSSEQNRSLNAKFALRYQIPPVSKVYFSGASSAGLSNTCQSQTQRSTLCPSKTYNLLGATPSEVSLIRDNGKPGGRAKYRPILNSQYREISDDEILIYGEGIDQKVRSSAGGMTDIKIFECYEGNAFDDLERQAIEQWPSDDSVDVFRSHHLQVLA</sequence>
<evidence type="ECO:0000256" key="1">
    <source>
        <dbReference type="SAM" id="MobiDB-lite"/>
    </source>
</evidence>
<dbReference type="AlphaFoldDB" id="A0AAN8NUP2"/>
<dbReference type="Proteomes" id="UP001372834">
    <property type="component" value="Unassembled WGS sequence"/>
</dbReference>
<evidence type="ECO:0000313" key="3">
    <source>
        <dbReference type="Proteomes" id="UP001372834"/>
    </source>
</evidence>
<organism evidence="2 3">
    <name type="scientific">Polyplax serrata</name>
    <name type="common">Common mouse louse</name>
    <dbReference type="NCBI Taxonomy" id="468196"/>
    <lineage>
        <taxon>Eukaryota</taxon>
        <taxon>Metazoa</taxon>
        <taxon>Ecdysozoa</taxon>
        <taxon>Arthropoda</taxon>
        <taxon>Hexapoda</taxon>
        <taxon>Insecta</taxon>
        <taxon>Pterygota</taxon>
        <taxon>Neoptera</taxon>
        <taxon>Paraneoptera</taxon>
        <taxon>Psocodea</taxon>
        <taxon>Troctomorpha</taxon>
        <taxon>Phthiraptera</taxon>
        <taxon>Anoplura</taxon>
        <taxon>Polyplacidae</taxon>
        <taxon>Polyplax</taxon>
    </lineage>
</organism>